<name>A0A154PV31_DUFNO</name>
<dbReference type="PANTHER" id="PTHR12215:SF10">
    <property type="entry name" value="L-AMINOADIPATE-SEMIALDEHYDE DEHYDROGENASE-PHOSPHOPANTETHEINYL TRANSFERASE"/>
    <property type="match status" value="1"/>
</dbReference>
<proteinExistence type="inferred from homology"/>
<dbReference type="GO" id="GO:0000287">
    <property type="term" value="F:magnesium ion binding"/>
    <property type="evidence" value="ECO:0007669"/>
    <property type="project" value="InterPro"/>
</dbReference>
<evidence type="ECO:0000256" key="7">
    <source>
        <dbReference type="ARBA" id="ARBA00048641"/>
    </source>
</evidence>
<dbReference type="SUPFAM" id="SSF56214">
    <property type="entry name" value="4'-phosphopantetheinyl transferase"/>
    <property type="match status" value="2"/>
</dbReference>
<evidence type="ECO:0000259" key="10">
    <source>
        <dbReference type="Pfam" id="PF22624"/>
    </source>
</evidence>
<feature type="domain" description="4'-phosphopantetheinyl transferase" evidence="9">
    <location>
        <begin position="58"/>
        <end position="174"/>
    </location>
</feature>
<reference evidence="11 12" key="1">
    <citation type="submission" date="2015-07" db="EMBL/GenBank/DDBJ databases">
        <title>The genome of Dufourea novaeangliae.</title>
        <authorList>
            <person name="Pan H."/>
            <person name="Kapheim K."/>
        </authorList>
    </citation>
    <scope>NUCLEOTIDE SEQUENCE [LARGE SCALE GENOMIC DNA]</scope>
    <source>
        <strain evidence="11">0120121106</strain>
        <tissue evidence="11">Whole body</tissue>
    </source>
</reference>
<dbReference type="OrthoDB" id="26719at2759"/>
<dbReference type="InterPro" id="IPR008278">
    <property type="entry name" value="4-PPantetheinyl_Trfase_dom"/>
</dbReference>
<keyword evidence="4 11" id="KW-0808">Transferase</keyword>
<organism evidence="11 12">
    <name type="scientific">Dufourea novaeangliae</name>
    <name type="common">Sweat bee</name>
    <dbReference type="NCBI Taxonomy" id="178035"/>
    <lineage>
        <taxon>Eukaryota</taxon>
        <taxon>Metazoa</taxon>
        <taxon>Ecdysozoa</taxon>
        <taxon>Arthropoda</taxon>
        <taxon>Hexapoda</taxon>
        <taxon>Insecta</taxon>
        <taxon>Pterygota</taxon>
        <taxon>Neoptera</taxon>
        <taxon>Endopterygota</taxon>
        <taxon>Hymenoptera</taxon>
        <taxon>Apocrita</taxon>
        <taxon>Aculeata</taxon>
        <taxon>Apoidea</taxon>
        <taxon>Anthophila</taxon>
        <taxon>Halictidae</taxon>
        <taxon>Rophitinae</taxon>
        <taxon>Dufourea</taxon>
    </lineage>
</organism>
<evidence type="ECO:0000256" key="3">
    <source>
        <dbReference type="ARBA" id="ARBA00016301"/>
    </source>
</evidence>
<dbReference type="FunFam" id="3.90.470.20:FF:000003">
    <property type="entry name" value="L-aminoadipate-semialdehyde dehydrogenase-phosphopantetheinyl transferase"/>
    <property type="match status" value="1"/>
</dbReference>
<evidence type="ECO:0000259" key="9">
    <source>
        <dbReference type="Pfam" id="PF01648"/>
    </source>
</evidence>
<evidence type="ECO:0000256" key="8">
    <source>
        <dbReference type="ARBA" id="ARBA00048794"/>
    </source>
</evidence>
<dbReference type="Pfam" id="PF22624">
    <property type="entry name" value="AASDHPPT_N"/>
    <property type="match status" value="1"/>
</dbReference>
<dbReference type="InterPro" id="IPR055066">
    <property type="entry name" value="AASDHPPT_N"/>
</dbReference>
<comment type="similarity">
    <text evidence="1">Belongs to the P-Pant transferase superfamily. AcpS family.</text>
</comment>
<gene>
    <name evidence="11" type="ORF">WN55_09362</name>
</gene>
<evidence type="ECO:0000256" key="4">
    <source>
        <dbReference type="ARBA" id="ARBA00022679"/>
    </source>
</evidence>
<evidence type="ECO:0000313" key="11">
    <source>
        <dbReference type="EMBL" id="KZC15060.1"/>
    </source>
</evidence>
<evidence type="ECO:0000313" key="12">
    <source>
        <dbReference type="Proteomes" id="UP000076502"/>
    </source>
</evidence>
<dbReference type="GO" id="GO:0019878">
    <property type="term" value="P:lysine biosynthetic process via aminoadipic acid"/>
    <property type="evidence" value="ECO:0007669"/>
    <property type="project" value="TreeGrafter"/>
</dbReference>
<dbReference type="Pfam" id="PF01648">
    <property type="entry name" value="ACPS"/>
    <property type="match status" value="1"/>
</dbReference>
<dbReference type="InterPro" id="IPR037143">
    <property type="entry name" value="4-PPantetheinyl_Trfase_dom_sf"/>
</dbReference>
<dbReference type="Gene3D" id="3.90.470.20">
    <property type="entry name" value="4'-phosphopantetheinyl transferase domain"/>
    <property type="match status" value="2"/>
</dbReference>
<dbReference type="AlphaFoldDB" id="A0A154PV31"/>
<comment type="catalytic activity">
    <reaction evidence="8">
        <text>apo-[ACP] + acetyl-CoA = acetyl-[ACP] + adenosine 3',5'-bisphosphate + H(+)</text>
        <dbReference type="Rhea" id="RHEA:46564"/>
        <dbReference type="Rhea" id="RHEA-COMP:9621"/>
        <dbReference type="Rhea" id="RHEA-COMP:9690"/>
        <dbReference type="ChEBI" id="CHEBI:15378"/>
        <dbReference type="ChEBI" id="CHEBI:29999"/>
        <dbReference type="ChEBI" id="CHEBI:57288"/>
        <dbReference type="ChEBI" id="CHEBI:58343"/>
        <dbReference type="ChEBI" id="CHEBI:78446"/>
    </reaction>
    <physiologicalReaction direction="left-to-right" evidence="8">
        <dbReference type="Rhea" id="RHEA:46565"/>
    </physiologicalReaction>
</comment>
<dbReference type="EC" id="2.7.8.7" evidence="2"/>
<dbReference type="GO" id="GO:0008897">
    <property type="term" value="F:holo-[acyl-carrier-protein] synthase activity"/>
    <property type="evidence" value="ECO:0007669"/>
    <property type="project" value="UniProtKB-EC"/>
</dbReference>
<evidence type="ECO:0000256" key="6">
    <source>
        <dbReference type="ARBA" id="ARBA00033443"/>
    </source>
</evidence>
<dbReference type="InterPro" id="IPR050559">
    <property type="entry name" value="P-Pant_transferase_sf"/>
</dbReference>
<protein>
    <recommendedName>
        <fullName evidence="3">L-aminoadipate-semialdehyde dehydrogenase-phosphopantetheinyl transferase</fullName>
        <ecNumber evidence="2">2.7.8.7</ecNumber>
    </recommendedName>
    <alternativeName>
        <fullName evidence="5">4'-phosphopantetheinyl transferase</fullName>
    </alternativeName>
    <alternativeName>
        <fullName evidence="6">Alpha-aminoadipic semialdehyde dehydrogenase-phosphopantetheinyl transferase</fullName>
    </alternativeName>
</protein>
<dbReference type="STRING" id="178035.A0A154PV31"/>
<comment type="catalytic activity">
    <reaction evidence="7">
        <text>apo-[ACP] + CoA = holo-[ACP] + adenosine 3',5'-bisphosphate + H(+)</text>
        <dbReference type="Rhea" id="RHEA:12068"/>
        <dbReference type="Rhea" id="RHEA-COMP:9685"/>
        <dbReference type="Rhea" id="RHEA-COMP:9690"/>
        <dbReference type="ChEBI" id="CHEBI:15378"/>
        <dbReference type="ChEBI" id="CHEBI:29999"/>
        <dbReference type="ChEBI" id="CHEBI:57287"/>
        <dbReference type="ChEBI" id="CHEBI:58343"/>
        <dbReference type="ChEBI" id="CHEBI:64479"/>
        <dbReference type="EC" id="2.7.8.7"/>
    </reaction>
    <physiologicalReaction direction="left-to-right" evidence="7">
        <dbReference type="Rhea" id="RHEA:12069"/>
    </physiologicalReaction>
</comment>
<evidence type="ECO:0000256" key="1">
    <source>
        <dbReference type="ARBA" id="ARBA00006195"/>
    </source>
</evidence>
<feature type="domain" description="4'-phosphopantetheinyl transferase N-terminal" evidence="10">
    <location>
        <begin position="1"/>
        <end position="53"/>
    </location>
</feature>
<dbReference type="Proteomes" id="UP000076502">
    <property type="component" value="Unassembled WGS sequence"/>
</dbReference>
<evidence type="ECO:0000256" key="2">
    <source>
        <dbReference type="ARBA" id="ARBA00013172"/>
    </source>
</evidence>
<accession>A0A154PV31</accession>
<dbReference type="GO" id="GO:0005829">
    <property type="term" value="C:cytosol"/>
    <property type="evidence" value="ECO:0007669"/>
    <property type="project" value="TreeGrafter"/>
</dbReference>
<evidence type="ECO:0000256" key="5">
    <source>
        <dbReference type="ARBA" id="ARBA00030484"/>
    </source>
</evidence>
<dbReference type="PANTHER" id="PTHR12215">
    <property type="entry name" value="PHOSPHOPANTETHEINE TRANSFERASE"/>
    <property type="match status" value="1"/>
</dbReference>
<sequence length="223" mass="25745">MMRKFVNAYGSVPYNEIVFARDKCNKPILRDVSLGLSFNVSHQGDYTVLVGETRKMTLGVDVMKLEYTGGKELQEFFRIMNRNFTSSEWNEINDSSVNEFEQIRMFCRHWALKESYVKATGTGITVDLRSIDFKTNSELKQNSVTTDTILNINGIKQDWLFQETLLDSQHCVAVALQENGKAPQMQNNLFEMISSDKLFANTVPLFSEDSEYTEKYFKKEEHP</sequence>
<keyword evidence="12" id="KW-1185">Reference proteome</keyword>
<dbReference type="EMBL" id="KQ435207">
    <property type="protein sequence ID" value="KZC15060.1"/>
    <property type="molecule type" value="Genomic_DNA"/>
</dbReference>